<reference evidence="1" key="2">
    <citation type="submission" date="2018-10" db="EMBL/GenBank/DDBJ databases">
        <authorList>
            <consortium name="PulseNet: The National Subtyping Network for Foodborne Disease Surveillance"/>
            <person name="Tarr C.L."/>
            <person name="Trees E."/>
            <person name="Katz L.S."/>
            <person name="Carleton-Romer H.A."/>
            <person name="Stroika S."/>
            <person name="Kucerova Z."/>
            <person name="Roache K.F."/>
            <person name="Sabol A.L."/>
            <person name="Besser J."/>
            <person name="Gerner-Smidt P."/>
        </authorList>
    </citation>
    <scope>NUCLEOTIDE SEQUENCE [LARGE SCALE GENOMIC DNA]</scope>
    <source>
        <strain evidence="1">PNUSAS059279</strain>
    </source>
</reference>
<gene>
    <name evidence="2" type="ORF">DTA53_22555</name>
    <name evidence="1" type="ORF">ED173_20155</name>
</gene>
<dbReference type="EMBL" id="RTRY01000036">
    <property type="protein sequence ID" value="MJX49537.1"/>
    <property type="molecule type" value="Genomic_DNA"/>
</dbReference>
<protein>
    <submittedName>
        <fullName evidence="1">Uncharacterized protein</fullName>
    </submittedName>
</protein>
<sequence length="123" mass="13585">MDYETMSDALKLMVEWDATKEHPPTDSVIFIGLCVAAGVDDWVRILRNSSMPLASQGDALRFGFAFKMRQVIDGVRPISTESANLLEQAFREIGSGVLHLGICFINNSVELSRLKVAIGDKQI</sequence>
<dbReference type="Proteomes" id="UP000885417">
    <property type="component" value="Unassembled WGS sequence"/>
</dbReference>
<dbReference type="EMBL" id="RNGN01000101">
    <property type="protein sequence ID" value="MFX65165.1"/>
    <property type="molecule type" value="Genomic_DNA"/>
</dbReference>
<name>A0A3J3CLC3_SALER</name>
<dbReference type="AlphaFoldDB" id="A0A3J3CLC3"/>
<organism evidence="1">
    <name type="scientific">Salmonella enterica</name>
    <name type="common">Salmonella choleraesuis</name>
    <dbReference type="NCBI Taxonomy" id="28901"/>
    <lineage>
        <taxon>Bacteria</taxon>
        <taxon>Pseudomonadati</taxon>
        <taxon>Pseudomonadota</taxon>
        <taxon>Gammaproteobacteria</taxon>
        <taxon>Enterobacterales</taxon>
        <taxon>Enterobacteriaceae</taxon>
        <taxon>Salmonella</taxon>
    </lineage>
</organism>
<dbReference type="Proteomes" id="UP000885264">
    <property type="component" value="Unassembled WGS sequence"/>
</dbReference>
<proteinExistence type="predicted"/>
<comment type="caution">
    <text evidence="1">The sequence shown here is derived from an EMBL/GenBank/DDBJ whole genome shotgun (WGS) entry which is preliminary data.</text>
</comment>
<evidence type="ECO:0000313" key="1">
    <source>
        <dbReference type="EMBL" id="MFX65165.1"/>
    </source>
</evidence>
<evidence type="ECO:0000313" key="2">
    <source>
        <dbReference type="EMBL" id="MJX49537.1"/>
    </source>
</evidence>
<accession>A0A3J3CLC3</accession>
<reference evidence="2" key="1">
    <citation type="submission" date="2018-07" db="EMBL/GenBank/DDBJ databases">
        <authorList>
            <consortium name="GenomeTrakr network: Whole genome sequencing for foodborne pathogen traceback"/>
        </authorList>
    </citation>
    <scope>NUCLEOTIDE SEQUENCE [LARGE SCALE GENOMIC DNA]</scope>
    <source>
        <strain evidence="2">FDA00013282</strain>
    </source>
</reference>